<organism evidence="1 2">
    <name type="scientific">Janibacter indicus</name>
    <dbReference type="NCBI Taxonomy" id="857417"/>
    <lineage>
        <taxon>Bacteria</taxon>
        <taxon>Bacillati</taxon>
        <taxon>Actinomycetota</taxon>
        <taxon>Actinomycetes</taxon>
        <taxon>Micrococcales</taxon>
        <taxon>Intrasporangiaceae</taxon>
        <taxon>Janibacter</taxon>
    </lineage>
</organism>
<evidence type="ECO:0000313" key="1">
    <source>
        <dbReference type="EMBL" id="QOK22320.1"/>
    </source>
</evidence>
<gene>
    <name evidence="1" type="ORF">IGS73_14700</name>
</gene>
<dbReference type="AlphaFoldDB" id="A0A7L9J0Y6"/>
<sequence length="133" mass="14468">MSVASANQPPAFDDGVMGCRVRDVRALALAVCEAAPEVVIDQAEDLRRRLLEQELMLRYEADLSGVPVNRVEAALASTRAAAHVLETISAALSIEMERQDWIATQVVRFATRLIETAAAQLVTVDPMAAWALH</sequence>
<dbReference type="Proteomes" id="UP000593998">
    <property type="component" value="Chromosome"/>
</dbReference>
<proteinExistence type="predicted"/>
<reference evidence="1 2" key="1">
    <citation type="submission" date="2020-10" db="EMBL/GenBank/DDBJ databases">
        <title>Janibacter indicus TT2 genome sequence.</title>
        <authorList>
            <person name="Lee K."/>
            <person name="Ganzorig M."/>
        </authorList>
    </citation>
    <scope>NUCLEOTIDE SEQUENCE [LARGE SCALE GENOMIC DNA]</scope>
    <source>
        <strain evidence="1 2">TT2</strain>
    </source>
</reference>
<protein>
    <submittedName>
        <fullName evidence="1">Uncharacterized protein</fullName>
    </submittedName>
</protein>
<name>A0A7L9J0Y6_9MICO</name>
<dbReference type="EMBL" id="CP062789">
    <property type="protein sequence ID" value="QOK22320.1"/>
    <property type="molecule type" value="Genomic_DNA"/>
</dbReference>
<dbReference type="RefSeq" id="WP_192910833.1">
    <property type="nucleotide sequence ID" value="NZ_CP062789.1"/>
</dbReference>
<evidence type="ECO:0000313" key="2">
    <source>
        <dbReference type="Proteomes" id="UP000593998"/>
    </source>
</evidence>
<accession>A0A7L9J0Y6</accession>